<reference evidence="2" key="1">
    <citation type="submission" date="2023-11" db="EMBL/GenBank/DDBJ databases">
        <title>Genome Sequence of Bacillus pseudomycoides stain BUPM19.</title>
        <authorList>
            <person name="Farhat A."/>
        </authorList>
    </citation>
    <scope>NUCLEOTIDE SEQUENCE [LARGE SCALE GENOMIC DNA]</scope>
    <source>
        <strain evidence="2">BUPM19</strain>
    </source>
</reference>
<dbReference type="Proteomes" id="UP001291930">
    <property type="component" value="Unassembled WGS sequence"/>
</dbReference>
<organism evidence="1 2">
    <name type="scientific">Bacillus bingmayongensis</name>
    <dbReference type="NCBI Taxonomy" id="1150157"/>
    <lineage>
        <taxon>Bacteria</taxon>
        <taxon>Bacillati</taxon>
        <taxon>Bacillota</taxon>
        <taxon>Bacilli</taxon>
        <taxon>Bacillales</taxon>
        <taxon>Bacillaceae</taxon>
        <taxon>Bacillus</taxon>
    </lineage>
</organism>
<evidence type="ECO:0000313" key="2">
    <source>
        <dbReference type="Proteomes" id="UP001291930"/>
    </source>
</evidence>
<name>A0ABU5JYL5_9BACI</name>
<dbReference type="RefSeq" id="WP_017151588.1">
    <property type="nucleotide sequence ID" value="NZ_JAIKLI010000129.1"/>
</dbReference>
<gene>
    <name evidence="1" type="ORF">U2I54_15745</name>
</gene>
<evidence type="ECO:0000313" key="1">
    <source>
        <dbReference type="EMBL" id="MDZ5608510.1"/>
    </source>
</evidence>
<comment type="caution">
    <text evidence="1">The sequence shown here is derived from an EMBL/GenBank/DDBJ whole genome shotgun (WGS) entry which is preliminary data.</text>
</comment>
<accession>A0ABU5JYL5</accession>
<keyword evidence="2" id="KW-1185">Reference proteome</keyword>
<proteinExistence type="predicted"/>
<protein>
    <submittedName>
        <fullName evidence="1">Uncharacterized protein</fullName>
    </submittedName>
</protein>
<sequence>MGIHTKKFINNLEQKITFCLGRVLRSLQYDEKHTSNQVIQNIINDINIMMSLIEVYMVIEEESIKELKHLHTQLIETRSYIETEYERLQVSS</sequence>
<dbReference type="EMBL" id="JAXOVW010000034">
    <property type="protein sequence ID" value="MDZ5608510.1"/>
    <property type="molecule type" value="Genomic_DNA"/>
</dbReference>